<accession>A0A5C6SXH2</accession>
<gene>
    <name evidence="1" type="ORF">FocTR4_00000667</name>
</gene>
<comment type="caution">
    <text evidence="1">The sequence shown here is derived from an EMBL/GenBank/DDBJ whole genome shotgun (WGS) entry which is preliminary data.</text>
</comment>
<proteinExistence type="predicted"/>
<protein>
    <submittedName>
        <fullName evidence="1">Uncharacterized protein</fullName>
    </submittedName>
</protein>
<dbReference type="EMBL" id="VMNF01000007">
    <property type="protein sequence ID" value="TXC03170.1"/>
    <property type="molecule type" value="Genomic_DNA"/>
</dbReference>
<dbReference type="AlphaFoldDB" id="A0A5C6SXH2"/>
<sequence>MDALVRTVSCYLKKEMLWIALVTAHTDTPGGRTAPHSFAEHCRCGGGRGMVSMPNHITAKPEGQDMLRSGFGTAQGQSSPLSRYEAIPDHITFMSGNGLTEPRGRAGMFKQYYEERSSYKTISERCSMYCFNVPGAFDHWTDELSLDRLPTASTDLATGSVMACNPSASTALWTPR</sequence>
<reference evidence="1 2" key="1">
    <citation type="submission" date="2019-07" db="EMBL/GenBank/DDBJ databases">
        <title>The First High-Quality Draft Genome Sequence of the Causal Agent of the Current Panama Disease Epidemic.</title>
        <authorList>
            <person name="Warmington R.J."/>
            <person name="Kay W."/>
            <person name="Jeffries A."/>
            <person name="Bebber D."/>
            <person name="Moore K."/>
            <person name="Studholme D.J."/>
        </authorList>
    </citation>
    <scope>NUCLEOTIDE SEQUENCE [LARGE SCALE GENOMIC DNA]</scope>
    <source>
        <strain evidence="1 2">TR4</strain>
    </source>
</reference>
<evidence type="ECO:0000313" key="1">
    <source>
        <dbReference type="EMBL" id="TXC03170.1"/>
    </source>
</evidence>
<dbReference type="Proteomes" id="UP000321331">
    <property type="component" value="Unassembled WGS sequence"/>
</dbReference>
<name>A0A5C6SXH2_FUSOC</name>
<organism evidence="1 2">
    <name type="scientific">Fusarium oxysporum f. sp. cubense</name>
    <dbReference type="NCBI Taxonomy" id="61366"/>
    <lineage>
        <taxon>Eukaryota</taxon>
        <taxon>Fungi</taxon>
        <taxon>Dikarya</taxon>
        <taxon>Ascomycota</taxon>
        <taxon>Pezizomycotina</taxon>
        <taxon>Sordariomycetes</taxon>
        <taxon>Hypocreomycetidae</taxon>
        <taxon>Hypocreales</taxon>
        <taxon>Nectriaceae</taxon>
        <taxon>Fusarium</taxon>
        <taxon>Fusarium oxysporum species complex</taxon>
    </lineage>
</organism>
<evidence type="ECO:0000313" key="2">
    <source>
        <dbReference type="Proteomes" id="UP000321331"/>
    </source>
</evidence>